<feature type="region of interest" description="Disordered" evidence="1">
    <location>
        <begin position="1"/>
        <end position="36"/>
    </location>
</feature>
<organism evidence="2 3">
    <name type="scientific">Furculomyces boomerangus</name>
    <dbReference type="NCBI Taxonomy" id="61424"/>
    <lineage>
        <taxon>Eukaryota</taxon>
        <taxon>Fungi</taxon>
        <taxon>Fungi incertae sedis</taxon>
        <taxon>Zoopagomycota</taxon>
        <taxon>Kickxellomycotina</taxon>
        <taxon>Harpellomycetes</taxon>
        <taxon>Harpellales</taxon>
        <taxon>Harpellaceae</taxon>
        <taxon>Furculomyces</taxon>
    </lineage>
</organism>
<proteinExistence type="predicted"/>
<accession>A0A2T9YAI2</accession>
<dbReference type="AlphaFoldDB" id="A0A2T9YAI2"/>
<keyword evidence="3" id="KW-1185">Reference proteome</keyword>
<dbReference type="EMBL" id="MBFT01000551">
    <property type="protein sequence ID" value="PVU89346.1"/>
    <property type="molecule type" value="Genomic_DNA"/>
</dbReference>
<gene>
    <name evidence="2" type="ORF">BB559_005139</name>
</gene>
<comment type="caution">
    <text evidence="2">The sequence shown here is derived from an EMBL/GenBank/DDBJ whole genome shotgun (WGS) entry which is preliminary data.</text>
</comment>
<protein>
    <submittedName>
        <fullName evidence="2">Uncharacterized protein</fullName>
    </submittedName>
</protein>
<sequence>MMSKSEKKNIVKTMEVENSSGRSKGEPGLGPTGYSKLALSNLEASNLPRLI</sequence>
<name>A0A2T9YAI2_9FUNG</name>
<evidence type="ECO:0000313" key="3">
    <source>
        <dbReference type="Proteomes" id="UP000245699"/>
    </source>
</evidence>
<reference evidence="2 3" key="1">
    <citation type="journal article" date="2018" name="MBio">
        <title>Comparative Genomics Reveals the Core Gene Toolbox for the Fungus-Insect Symbiosis.</title>
        <authorList>
            <person name="Wang Y."/>
            <person name="Stata M."/>
            <person name="Wang W."/>
            <person name="Stajich J.E."/>
            <person name="White M.M."/>
            <person name="Moncalvo J.M."/>
        </authorList>
    </citation>
    <scope>NUCLEOTIDE SEQUENCE [LARGE SCALE GENOMIC DNA]</scope>
    <source>
        <strain evidence="2 3">AUS-77-4</strain>
    </source>
</reference>
<dbReference type="Proteomes" id="UP000245699">
    <property type="component" value="Unassembled WGS sequence"/>
</dbReference>
<evidence type="ECO:0000256" key="1">
    <source>
        <dbReference type="SAM" id="MobiDB-lite"/>
    </source>
</evidence>
<evidence type="ECO:0000313" key="2">
    <source>
        <dbReference type="EMBL" id="PVU89346.1"/>
    </source>
</evidence>